<dbReference type="HOGENOM" id="CLU_2407862_0_0_6"/>
<organism evidence="1 2">
    <name type="scientific">Cardiobacterium valvarum F0432</name>
    <dbReference type="NCBI Taxonomy" id="797473"/>
    <lineage>
        <taxon>Bacteria</taxon>
        <taxon>Pseudomonadati</taxon>
        <taxon>Pseudomonadota</taxon>
        <taxon>Gammaproteobacteria</taxon>
        <taxon>Cardiobacteriales</taxon>
        <taxon>Cardiobacteriaceae</taxon>
        <taxon>Cardiobacterium</taxon>
    </lineage>
</organism>
<dbReference type="SUPFAM" id="SSF82693">
    <property type="entry name" value="Multidrug efflux transporter AcrB pore domain, PN1, PN2, PC1 and PC2 subdomains"/>
    <property type="match status" value="1"/>
</dbReference>
<dbReference type="EMBL" id="AGCM01000194">
    <property type="protein sequence ID" value="EHM49698.1"/>
    <property type="molecule type" value="Genomic_DNA"/>
</dbReference>
<comment type="caution">
    <text evidence="1">The sequence shown here is derived from an EMBL/GenBank/DDBJ whole genome shotgun (WGS) entry which is preliminary data.</text>
</comment>
<dbReference type="GO" id="GO:0005886">
    <property type="term" value="C:plasma membrane"/>
    <property type="evidence" value="ECO:0007669"/>
    <property type="project" value="TreeGrafter"/>
</dbReference>
<proteinExistence type="predicted"/>
<dbReference type="PANTHER" id="PTHR32063:SF77">
    <property type="entry name" value="ACR FAMILY TRANSPORT PROTEIN"/>
    <property type="match status" value="1"/>
</dbReference>
<sequence length="92" mass="9750">MQLSSWAIRRPIPTIVLFLLLSVLGAVSFQRLPVNANPNVSFPIINISISRSGAAPDELENAVTRRVESAVAGMRACATSPRKSATASPPPP</sequence>
<dbReference type="Pfam" id="PF00873">
    <property type="entry name" value="ACR_tran"/>
    <property type="match status" value="1"/>
</dbReference>
<protein>
    <submittedName>
        <fullName evidence="1">Uncharacterized protein</fullName>
    </submittedName>
</protein>
<name>G9ZJN0_9GAMM</name>
<accession>G9ZJN0</accession>
<dbReference type="AlphaFoldDB" id="G9ZJN0"/>
<dbReference type="Proteomes" id="UP000004750">
    <property type="component" value="Unassembled WGS sequence"/>
</dbReference>
<dbReference type="PANTHER" id="PTHR32063">
    <property type="match status" value="1"/>
</dbReference>
<evidence type="ECO:0000313" key="1">
    <source>
        <dbReference type="EMBL" id="EHM49698.1"/>
    </source>
</evidence>
<dbReference type="Gene3D" id="1.20.1640.10">
    <property type="entry name" value="Multidrug efflux transporter AcrB transmembrane domain"/>
    <property type="match status" value="1"/>
</dbReference>
<dbReference type="STRING" id="797473.HMPREF9080_03000"/>
<dbReference type="PATRIC" id="fig|797473.3.peg.2440"/>
<dbReference type="Gene3D" id="3.30.70.1430">
    <property type="entry name" value="Multidrug efflux transporter AcrB pore domain"/>
    <property type="match status" value="1"/>
</dbReference>
<evidence type="ECO:0000313" key="2">
    <source>
        <dbReference type="Proteomes" id="UP000004750"/>
    </source>
</evidence>
<gene>
    <name evidence="1" type="ORF">HMPREF9080_03000</name>
</gene>
<reference evidence="1 2" key="1">
    <citation type="submission" date="2011-08" db="EMBL/GenBank/DDBJ databases">
        <authorList>
            <person name="Weinstock G."/>
            <person name="Sodergren E."/>
            <person name="Clifton S."/>
            <person name="Fulton L."/>
            <person name="Fulton B."/>
            <person name="Courtney L."/>
            <person name="Fronick C."/>
            <person name="Harrison M."/>
            <person name="Strong C."/>
            <person name="Farmer C."/>
            <person name="Delahaunty K."/>
            <person name="Markovic C."/>
            <person name="Hall O."/>
            <person name="Minx P."/>
            <person name="Tomlinson C."/>
            <person name="Mitreva M."/>
            <person name="Hou S."/>
            <person name="Chen J."/>
            <person name="Wollam A."/>
            <person name="Pepin K.H."/>
            <person name="Johnson M."/>
            <person name="Bhonagiri V."/>
            <person name="Zhang X."/>
            <person name="Suruliraj S."/>
            <person name="Warren W."/>
            <person name="Chinwalla A."/>
            <person name="Mardis E.R."/>
            <person name="Wilson R.K."/>
        </authorList>
    </citation>
    <scope>NUCLEOTIDE SEQUENCE [LARGE SCALE GENOMIC DNA]</scope>
    <source>
        <strain evidence="1 2">F0432</strain>
    </source>
</reference>
<dbReference type="InterPro" id="IPR001036">
    <property type="entry name" value="Acrflvin-R"/>
</dbReference>
<dbReference type="GO" id="GO:0042910">
    <property type="term" value="F:xenobiotic transmembrane transporter activity"/>
    <property type="evidence" value="ECO:0007669"/>
    <property type="project" value="TreeGrafter"/>
</dbReference>
<dbReference type="PRINTS" id="PR00702">
    <property type="entry name" value="ACRIFLAVINRP"/>
</dbReference>